<dbReference type="AlphaFoldDB" id="A0A560MJ53"/>
<dbReference type="Proteomes" id="UP000321304">
    <property type="component" value="Unassembled WGS sequence"/>
</dbReference>
<protein>
    <submittedName>
        <fullName evidence="2">Uncharacterized protein</fullName>
    </submittedName>
</protein>
<comment type="caution">
    <text evidence="2">The sequence shown here is derived from an EMBL/GenBank/DDBJ whole genome shotgun (WGS) entry which is preliminary data.</text>
</comment>
<evidence type="ECO:0000313" key="2">
    <source>
        <dbReference type="EMBL" id="TWC07398.1"/>
    </source>
</evidence>
<name>A0A560MJ53_9BRAD</name>
<keyword evidence="1" id="KW-0812">Transmembrane</keyword>
<gene>
    <name evidence="2" type="ORF">FBZ93_101691</name>
</gene>
<keyword evidence="1" id="KW-0472">Membrane</keyword>
<accession>A0A560MJ53</accession>
<proteinExistence type="predicted"/>
<dbReference type="RefSeq" id="WP_050627033.1">
    <property type="nucleotide sequence ID" value="NZ_VITY01000001.1"/>
</dbReference>
<keyword evidence="3" id="KW-1185">Reference proteome</keyword>
<organism evidence="2 3">
    <name type="scientific">Bradyrhizobium macuxiense</name>
    <dbReference type="NCBI Taxonomy" id="1755647"/>
    <lineage>
        <taxon>Bacteria</taxon>
        <taxon>Pseudomonadati</taxon>
        <taxon>Pseudomonadota</taxon>
        <taxon>Alphaproteobacteria</taxon>
        <taxon>Hyphomicrobiales</taxon>
        <taxon>Nitrobacteraceae</taxon>
        <taxon>Bradyrhizobium</taxon>
    </lineage>
</organism>
<evidence type="ECO:0000256" key="1">
    <source>
        <dbReference type="SAM" id="Phobius"/>
    </source>
</evidence>
<dbReference type="OrthoDB" id="8250324at2"/>
<dbReference type="EMBL" id="VITY01000001">
    <property type="protein sequence ID" value="TWC07398.1"/>
    <property type="molecule type" value="Genomic_DNA"/>
</dbReference>
<evidence type="ECO:0000313" key="3">
    <source>
        <dbReference type="Proteomes" id="UP000321304"/>
    </source>
</evidence>
<feature type="transmembrane region" description="Helical" evidence="1">
    <location>
        <begin position="6"/>
        <end position="22"/>
    </location>
</feature>
<keyword evidence="1" id="KW-1133">Transmembrane helix</keyword>
<sequence length="61" mass="6698">MYYLVNALLVLAIAFFFFLPMTDRRTARMKLCMVCALAVALTVSATMSRPHDAAPVMASKG</sequence>
<reference evidence="2 3" key="1">
    <citation type="submission" date="2019-06" db="EMBL/GenBank/DDBJ databases">
        <title>Genomic Encyclopedia of Type Strains, Phase IV (KMG-V): Genome sequencing to study the core and pangenomes of soil and plant-associated prokaryotes.</title>
        <authorList>
            <person name="Whitman W."/>
        </authorList>
    </citation>
    <scope>NUCLEOTIDE SEQUENCE [LARGE SCALE GENOMIC DNA]</scope>
    <source>
        <strain evidence="2 3">BR 10355</strain>
    </source>
</reference>